<dbReference type="OrthoDB" id="9800698at2"/>
<evidence type="ECO:0008006" key="4">
    <source>
        <dbReference type="Google" id="ProtNLM"/>
    </source>
</evidence>
<dbReference type="Gene3D" id="3.40.50.300">
    <property type="entry name" value="P-loop containing nucleotide triphosphate hydrolases"/>
    <property type="match status" value="1"/>
</dbReference>
<sequence>MSTPISVKIMGFPRSGTSLLQRLLDAHPQVYAPPEPYVFSGAARMIAESRGEGPDLGMLTGLSFAGFPPGQVIDRVRRFATSFLDEGAAAAGKPVWAEKSAFDIFDLPQIETLLAGHYRFICVIRNPLDVVASMKDLSDVMGHNVPAMRPYLMRHDSFWLAYAEAWREQTQALLDFHDRQGDASLLYRYEDLTADPDTQLALIADHMGITAFPAGGGQPGDKIGLGDWKTFATTGISRAPVARWRKTLPRSSAAAVLEIVAPLMQRLDYDRPTIRAPRSRDERITQYQRAKRLAMETRDKGQPS</sequence>
<dbReference type="Proteomes" id="UP000233742">
    <property type="component" value="Chromosome"/>
</dbReference>
<organism evidence="2 3">
    <name type="scientific">Paracoccus tegillarcae</name>
    <dbReference type="NCBI Taxonomy" id="1529068"/>
    <lineage>
        <taxon>Bacteria</taxon>
        <taxon>Pseudomonadati</taxon>
        <taxon>Pseudomonadota</taxon>
        <taxon>Alphaproteobacteria</taxon>
        <taxon>Rhodobacterales</taxon>
        <taxon>Paracoccaceae</taxon>
        <taxon>Paracoccus</taxon>
    </lineage>
</organism>
<dbReference type="RefSeq" id="WP_101458958.1">
    <property type="nucleotide sequence ID" value="NZ_CP025408.1"/>
</dbReference>
<dbReference type="InterPro" id="IPR027417">
    <property type="entry name" value="P-loop_NTPase"/>
</dbReference>
<dbReference type="Pfam" id="PF13469">
    <property type="entry name" value="Sulfotransfer_3"/>
    <property type="match status" value="1"/>
</dbReference>
<dbReference type="PANTHER" id="PTHR12788:SF10">
    <property type="entry name" value="PROTEIN-TYROSINE SULFOTRANSFERASE"/>
    <property type="match status" value="1"/>
</dbReference>
<dbReference type="SUPFAM" id="SSF52540">
    <property type="entry name" value="P-loop containing nucleoside triphosphate hydrolases"/>
    <property type="match status" value="1"/>
</dbReference>
<dbReference type="InterPro" id="IPR026634">
    <property type="entry name" value="TPST-like"/>
</dbReference>
<evidence type="ECO:0000256" key="1">
    <source>
        <dbReference type="ARBA" id="ARBA00022679"/>
    </source>
</evidence>
<reference evidence="2 3" key="1">
    <citation type="submission" date="2017-12" db="EMBL/GenBank/DDBJ databases">
        <authorList>
            <person name="Hurst M.R.H."/>
        </authorList>
    </citation>
    <scope>NUCLEOTIDE SEQUENCE [LARGE SCALE GENOMIC DNA]</scope>
    <source>
        <strain evidence="2 3">BM15</strain>
    </source>
</reference>
<name>A0A2K9EBL8_9RHOB</name>
<protein>
    <recommendedName>
        <fullName evidence="4">Sulfotransferase</fullName>
    </recommendedName>
</protein>
<dbReference type="KEGG" id="paro:CUV01_01700"/>
<proteinExistence type="predicted"/>
<dbReference type="PANTHER" id="PTHR12788">
    <property type="entry name" value="PROTEIN-TYROSINE SULFOTRANSFERASE 2"/>
    <property type="match status" value="1"/>
</dbReference>
<keyword evidence="3" id="KW-1185">Reference proteome</keyword>
<dbReference type="GO" id="GO:0008476">
    <property type="term" value="F:protein-tyrosine sulfotransferase activity"/>
    <property type="evidence" value="ECO:0007669"/>
    <property type="project" value="InterPro"/>
</dbReference>
<accession>A0A2K9EBL8</accession>
<dbReference type="AlphaFoldDB" id="A0A2K9EBL8"/>
<gene>
    <name evidence="2" type="ORF">CUV01_01700</name>
</gene>
<keyword evidence="1" id="KW-0808">Transferase</keyword>
<evidence type="ECO:0000313" key="3">
    <source>
        <dbReference type="Proteomes" id="UP000233742"/>
    </source>
</evidence>
<dbReference type="EMBL" id="CP025408">
    <property type="protein sequence ID" value="AUH32280.1"/>
    <property type="molecule type" value="Genomic_DNA"/>
</dbReference>
<evidence type="ECO:0000313" key="2">
    <source>
        <dbReference type="EMBL" id="AUH32280.1"/>
    </source>
</evidence>